<evidence type="ECO:0000256" key="12">
    <source>
        <dbReference type="SAM" id="Phobius"/>
    </source>
</evidence>
<dbReference type="Pfam" id="PF03839">
    <property type="entry name" value="Sec62"/>
    <property type="match status" value="1"/>
</dbReference>
<proteinExistence type="inferred from homology"/>
<keyword evidence="9" id="KW-0811">Translocation</keyword>
<comment type="subcellular location">
    <subcellularLocation>
        <location evidence="1">Endoplasmic reticulum membrane</location>
        <topology evidence="1">Multi-pass membrane protein</topology>
    </subcellularLocation>
</comment>
<dbReference type="GO" id="GO:0005789">
    <property type="term" value="C:endoplasmic reticulum membrane"/>
    <property type="evidence" value="ECO:0007669"/>
    <property type="project" value="UniProtKB-SubCell"/>
</dbReference>
<evidence type="ECO:0000256" key="5">
    <source>
        <dbReference type="ARBA" id="ARBA00022692"/>
    </source>
</evidence>
<keyword evidence="14" id="KW-1185">Reference proteome</keyword>
<reference evidence="13 14" key="1">
    <citation type="journal article" date="2018" name="Sci. Rep.">
        <title>Genomic signatures of local adaptation to the degree of environmental predictability in rotifers.</title>
        <authorList>
            <person name="Franch-Gras L."/>
            <person name="Hahn C."/>
            <person name="Garcia-Roger E.M."/>
            <person name="Carmona M.J."/>
            <person name="Serra M."/>
            <person name="Gomez A."/>
        </authorList>
    </citation>
    <scope>NUCLEOTIDE SEQUENCE [LARGE SCALE GENOMIC DNA]</scope>
    <source>
        <strain evidence="13">HYR1</strain>
    </source>
</reference>
<comment type="similarity">
    <text evidence="2">Belongs to the SEC62 family.</text>
</comment>
<dbReference type="PANTHER" id="PTHR12443:SF9">
    <property type="entry name" value="TRANSLOCATION PROTEIN SEC62"/>
    <property type="match status" value="1"/>
</dbReference>
<sequence>MSSSGPADSKKRGKKSKNMDGTTETLTKEEMQIAKYLRLKCPNKKGNLQGMKVDFFIGNKLVDCLMESEWGPGKQGQKKNNKQPLLSNRQACIALMQNLMNKQLFHPAIKVYKDQVESNKNESPDETPSIRKRKTNDDPKSTPGSKENAQKRKFKLEISDDKRFIDANEPYVWVFDPTTTKTYVIGSLLILGSIGICLFPLWPSVVREGVYYVSLAGASFLGGILGLAVFKYILFAFIWLCTLGSVHFWLFPNLTEDVGFFESFVPVYKCQNLSSNKSADEKSRPDETNRETIEDERSVRSEEKETKSKSVPSTPKPKTTEKEMSKSDVETNLNESPIVKRKTSTREDDDYDLIDDDDLEKN</sequence>
<dbReference type="OrthoDB" id="200187at2759"/>
<comment type="caution">
    <text evidence="13">The sequence shown here is derived from an EMBL/GenBank/DDBJ whole genome shotgun (WGS) entry which is preliminary data.</text>
</comment>
<dbReference type="Proteomes" id="UP000276133">
    <property type="component" value="Unassembled WGS sequence"/>
</dbReference>
<keyword evidence="10 12" id="KW-0472">Membrane</keyword>
<feature type="transmembrane region" description="Helical" evidence="12">
    <location>
        <begin position="209"/>
        <end position="227"/>
    </location>
</feature>
<evidence type="ECO:0000256" key="6">
    <source>
        <dbReference type="ARBA" id="ARBA00022824"/>
    </source>
</evidence>
<dbReference type="PANTHER" id="PTHR12443">
    <property type="entry name" value="TRANSLOCATION PROTEIN SEC62"/>
    <property type="match status" value="1"/>
</dbReference>
<keyword evidence="8 12" id="KW-1133">Transmembrane helix</keyword>
<dbReference type="GO" id="GO:0031204">
    <property type="term" value="P:post-translational protein targeting to membrane, translocation"/>
    <property type="evidence" value="ECO:0007669"/>
    <property type="project" value="TreeGrafter"/>
</dbReference>
<evidence type="ECO:0000313" key="14">
    <source>
        <dbReference type="Proteomes" id="UP000276133"/>
    </source>
</evidence>
<evidence type="ECO:0000256" key="9">
    <source>
        <dbReference type="ARBA" id="ARBA00023010"/>
    </source>
</evidence>
<name>A0A3M7QCE3_BRAPC</name>
<evidence type="ECO:0000256" key="11">
    <source>
        <dbReference type="SAM" id="MobiDB-lite"/>
    </source>
</evidence>
<evidence type="ECO:0000256" key="3">
    <source>
        <dbReference type="ARBA" id="ARBA00021257"/>
    </source>
</evidence>
<evidence type="ECO:0000256" key="4">
    <source>
        <dbReference type="ARBA" id="ARBA00022448"/>
    </source>
</evidence>
<dbReference type="AlphaFoldDB" id="A0A3M7QCE3"/>
<feature type="transmembrane region" description="Helical" evidence="12">
    <location>
        <begin position="183"/>
        <end position="203"/>
    </location>
</feature>
<feature type="region of interest" description="Disordered" evidence="11">
    <location>
        <begin position="1"/>
        <end position="26"/>
    </location>
</feature>
<accession>A0A3M7QCE3</accession>
<evidence type="ECO:0000256" key="10">
    <source>
        <dbReference type="ARBA" id="ARBA00023136"/>
    </source>
</evidence>
<keyword evidence="5 12" id="KW-0812">Transmembrane</keyword>
<dbReference type="EMBL" id="REGN01006595">
    <property type="protein sequence ID" value="RNA08919.1"/>
    <property type="molecule type" value="Genomic_DNA"/>
</dbReference>
<evidence type="ECO:0000256" key="7">
    <source>
        <dbReference type="ARBA" id="ARBA00022927"/>
    </source>
</evidence>
<dbReference type="STRING" id="10195.A0A3M7QCE3"/>
<organism evidence="13 14">
    <name type="scientific">Brachionus plicatilis</name>
    <name type="common">Marine rotifer</name>
    <name type="synonym">Brachionus muelleri</name>
    <dbReference type="NCBI Taxonomy" id="10195"/>
    <lineage>
        <taxon>Eukaryota</taxon>
        <taxon>Metazoa</taxon>
        <taxon>Spiralia</taxon>
        <taxon>Gnathifera</taxon>
        <taxon>Rotifera</taxon>
        <taxon>Eurotatoria</taxon>
        <taxon>Monogononta</taxon>
        <taxon>Pseudotrocha</taxon>
        <taxon>Ploima</taxon>
        <taxon>Brachionidae</taxon>
        <taxon>Brachionus</taxon>
    </lineage>
</organism>
<evidence type="ECO:0000256" key="2">
    <source>
        <dbReference type="ARBA" id="ARBA00010604"/>
    </source>
</evidence>
<keyword evidence="6" id="KW-0256">Endoplasmic reticulum</keyword>
<evidence type="ECO:0000256" key="1">
    <source>
        <dbReference type="ARBA" id="ARBA00004477"/>
    </source>
</evidence>
<keyword evidence="4" id="KW-0813">Transport</keyword>
<feature type="transmembrane region" description="Helical" evidence="12">
    <location>
        <begin position="232"/>
        <end position="251"/>
    </location>
</feature>
<feature type="region of interest" description="Disordered" evidence="11">
    <location>
        <begin position="116"/>
        <end position="152"/>
    </location>
</feature>
<evidence type="ECO:0000256" key="8">
    <source>
        <dbReference type="ARBA" id="ARBA00022989"/>
    </source>
</evidence>
<protein>
    <recommendedName>
        <fullName evidence="3">Translocation protein SEC62</fullName>
    </recommendedName>
</protein>
<keyword evidence="7" id="KW-0653">Protein transport</keyword>
<evidence type="ECO:0000313" key="13">
    <source>
        <dbReference type="EMBL" id="RNA08919.1"/>
    </source>
</evidence>
<feature type="compositionally biased region" description="Basic and acidic residues" evidence="11">
    <location>
        <begin position="318"/>
        <end position="329"/>
    </location>
</feature>
<feature type="compositionally biased region" description="Acidic residues" evidence="11">
    <location>
        <begin position="347"/>
        <end position="362"/>
    </location>
</feature>
<feature type="compositionally biased region" description="Basic and acidic residues" evidence="11">
    <location>
        <begin position="278"/>
        <end position="308"/>
    </location>
</feature>
<dbReference type="InterPro" id="IPR004728">
    <property type="entry name" value="Sec62"/>
</dbReference>
<feature type="region of interest" description="Disordered" evidence="11">
    <location>
        <begin position="276"/>
        <end position="362"/>
    </location>
</feature>
<gene>
    <name evidence="13" type="ORF">BpHYR1_026822</name>
</gene>